<evidence type="ECO:0000313" key="7">
    <source>
        <dbReference type="Proteomes" id="UP000654075"/>
    </source>
</evidence>
<dbReference type="Pfam" id="PF11999">
    <property type="entry name" value="Ice_binding"/>
    <property type="match status" value="1"/>
</dbReference>
<protein>
    <submittedName>
        <fullName evidence="5">Uncharacterized protein</fullName>
    </submittedName>
</protein>
<gene>
    <name evidence="4" type="ORF">PGLA1383_LOCUS24868</name>
    <name evidence="5" type="ORF">PGLA1383_LOCUS33368</name>
    <name evidence="6" type="ORF">PGLA2088_LOCUS7854</name>
</gene>
<feature type="chain" id="PRO_5036408852" evidence="3">
    <location>
        <begin position="19"/>
        <end position="256"/>
    </location>
</feature>
<feature type="signal peptide" evidence="3">
    <location>
        <begin position="1"/>
        <end position="18"/>
    </location>
</feature>
<evidence type="ECO:0000256" key="3">
    <source>
        <dbReference type="SAM" id="SignalP"/>
    </source>
</evidence>
<keyword evidence="2 3" id="KW-0732">Signal</keyword>
<dbReference type="Proteomes" id="UP000654075">
    <property type="component" value="Unassembled WGS sequence"/>
</dbReference>
<dbReference type="Proteomes" id="UP000626109">
    <property type="component" value="Unassembled WGS sequence"/>
</dbReference>
<evidence type="ECO:0000313" key="5">
    <source>
        <dbReference type="EMBL" id="CAE8615656.1"/>
    </source>
</evidence>
<name>A0A813FYH3_POLGL</name>
<evidence type="ECO:0000313" key="6">
    <source>
        <dbReference type="EMBL" id="CAE8649923.1"/>
    </source>
</evidence>
<evidence type="ECO:0000256" key="2">
    <source>
        <dbReference type="ARBA" id="ARBA00022729"/>
    </source>
</evidence>
<keyword evidence="7" id="KW-1185">Reference proteome</keyword>
<dbReference type="InterPro" id="IPR021884">
    <property type="entry name" value="Ice-bd_prot"/>
</dbReference>
<comment type="similarity">
    <text evidence="1">Belongs to the ice-binding protein family.</text>
</comment>
<dbReference type="OrthoDB" id="10264374at2759"/>
<dbReference type="EMBL" id="CAJNNV010020052">
    <property type="protein sequence ID" value="CAE8606915.1"/>
    <property type="molecule type" value="Genomic_DNA"/>
</dbReference>
<dbReference type="AlphaFoldDB" id="A0A813FYH3"/>
<evidence type="ECO:0000313" key="4">
    <source>
        <dbReference type="EMBL" id="CAE8606915.1"/>
    </source>
</evidence>
<comment type="caution">
    <text evidence="5">The sequence shown here is derived from an EMBL/GenBank/DDBJ whole genome shotgun (WGS) entry which is preliminary data.</text>
</comment>
<proteinExistence type="inferred from homology"/>
<accession>A0A813FYH3</accession>
<sequence length="256" mass="27301">MTKIVLIAALGAIASVSAAGPAAVELGTAGCYTILSSLAISNLPDGSGLTSAIKGNMGVSTISSVGEITGFSLTDDSTKTFATSLLVEGRVYDADYAAPTPTLLTVAVGAMGIAYTDAAERPPPYYEEEDDDTDVPADNFGRDSRPVPGLFKYLSSVNITGDFTISGSPTDTWIFLITRDLIVAKNVQITLVDGRRLGIQHLLASRWPRGCRNWRPHGRNPSRQVFCGLPEWFQPEWPDPVAGDCQSSKCYCTECV</sequence>
<organism evidence="5 7">
    <name type="scientific">Polarella glacialis</name>
    <name type="common">Dinoflagellate</name>
    <dbReference type="NCBI Taxonomy" id="89957"/>
    <lineage>
        <taxon>Eukaryota</taxon>
        <taxon>Sar</taxon>
        <taxon>Alveolata</taxon>
        <taxon>Dinophyceae</taxon>
        <taxon>Suessiales</taxon>
        <taxon>Suessiaceae</taxon>
        <taxon>Polarella</taxon>
    </lineage>
</organism>
<reference evidence="5" key="1">
    <citation type="submission" date="2021-02" db="EMBL/GenBank/DDBJ databases">
        <authorList>
            <person name="Dougan E. K."/>
            <person name="Rhodes N."/>
            <person name="Thang M."/>
            <person name="Chan C."/>
        </authorList>
    </citation>
    <scope>NUCLEOTIDE SEQUENCE</scope>
</reference>
<dbReference type="EMBL" id="CAJNNW010008315">
    <property type="protein sequence ID" value="CAE8649923.1"/>
    <property type="molecule type" value="Genomic_DNA"/>
</dbReference>
<evidence type="ECO:0000256" key="1">
    <source>
        <dbReference type="ARBA" id="ARBA00005445"/>
    </source>
</evidence>
<dbReference type="EMBL" id="CAJNNV010025679">
    <property type="protein sequence ID" value="CAE8615656.1"/>
    <property type="molecule type" value="Genomic_DNA"/>
</dbReference>